<evidence type="ECO:0000313" key="6">
    <source>
        <dbReference type="EMBL" id="TMI71063.1"/>
    </source>
</evidence>
<comment type="similarity">
    <text evidence="4">Belongs to the metallo-dependent hydrolases superfamily. MTA/SAH deaminase family.</text>
</comment>
<dbReference type="SUPFAM" id="SSF51556">
    <property type="entry name" value="Metallo-dependent hydrolases"/>
    <property type="match status" value="1"/>
</dbReference>
<feature type="binding site" evidence="4">
    <location>
        <position position="54"/>
    </location>
    <ligand>
        <name>Zn(2+)</name>
        <dbReference type="ChEBI" id="CHEBI:29105"/>
    </ligand>
</feature>
<dbReference type="InterPro" id="IPR032466">
    <property type="entry name" value="Metal_Hydrolase"/>
</dbReference>
<reference evidence="6 7" key="1">
    <citation type="journal article" date="2019" name="Nat. Microbiol.">
        <title>Mediterranean grassland soil C-N compound turnover is dependent on rainfall and depth, and is mediated by genomically divergent microorganisms.</title>
        <authorList>
            <person name="Diamond S."/>
            <person name="Andeer P.F."/>
            <person name="Li Z."/>
            <person name="Crits-Christoph A."/>
            <person name="Burstein D."/>
            <person name="Anantharaman K."/>
            <person name="Lane K.R."/>
            <person name="Thomas B.C."/>
            <person name="Pan C."/>
            <person name="Northen T.R."/>
            <person name="Banfield J.F."/>
        </authorList>
    </citation>
    <scope>NUCLEOTIDE SEQUENCE [LARGE SCALE GENOMIC DNA]</scope>
    <source>
        <strain evidence="6">NP_8</strain>
    </source>
</reference>
<dbReference type="InterPro" id="IPR050287">
    <property type="entry name" value="MTA/SAH_deaminase"/>
</dbReference>
<keyword evidence="3 4" id="KW-0862">Zinc</keyword>
<keyword evidence="2 4" id="KW-0378">Hydrolase</keyword>
<comment type="caution">
    <text evidence="4">Lacks conserved residue(s) required for the propagation of feature annotation.</text>
</comment>
<dbReference type="FunFam" id="3.20.20.140:FF:000014">
    <property type="entry name" value="5-methylthioadenosine/S-adenosylhomocysteine deaminase"/>
    <property type="match status" value="1"/>
</dbReference>
<accession>A0A537IIE2</accession>
<dbReference type="GO" id="GO:0046872">
    <property type="term" value="F:metal ion binding"/>
    <property type="evidence" value="ECO:0007669"/>
    <property type="project" value="UniProtKB-KW"/>
</dbReference>
<dbReference type="EMBL" id="VBAP01000124">
    <property type="protein sequence ID" value="TMI71063.1"/>
    <property type="molecule type" value="Genomic_DNA"/>
</dbReference>
<evidence type="ECO:0000256" key="3">
    <source>
        <dbReference type="ARBA" id="ARBA00022833"/>
    </source>
</evidence>
<evidence type="ECO:0000256" key="4">
    <source>
        <dbReference type="HAMAP-Rule" id="MF_01281"/>
    </source>
</evidence>
<gene>
    <name evidence="4" type="primary">mtaD</name>
    <name evidence="6" type="ORF">E6H05_13025</name>
</gene>
<comment type="caution">
    <text evidence="6">The sequence shown here is derived from an EMBL/GenBank/DDBJ whole genome shotgun (WGS) entry which is preliminary data.</text>
</comment>
<comment type="catalytic activity">
    <reaction evidence="4">
        <text>S-methyl-5'-thioadenosine + H2O + H(+) = S-methyl-5'-thioinosine + NH4(+)</text>
        <dbReference type="Rhea" id="RHEA:25025"/>
        <dbReference type="ChEBI" id="CHEBI:15377"/>
        <dbReference type="ChEBI" id="CHEBI:15378"/>
        <dbReference type="ChEBI" id="CHEBI:17509"/>
        <dbReference type="ChEBI" id="CHEBI:28938"/>
        <dbReference type="ChEBI" id="CHEBI:48595"/>
        <dbReference type="EC" id="3.5.4.31"/>
    </reaction>
</comment>
<comment type="function">
    <text evidence="4">Catalyzes the deamination of 5-methylthioadenosine and S-adenosyl-L-homocysteine into 5-methylthioinosine and S-inosyl-L-homocysteine, respectively. Is also able to deaminate adenosine.</text>
</comment>
<dbReference type="GO" id="GO:0090614">
    <property type="term" value="F:5'-methylthioadenosine deaminase activity"/>
    <property type="evidence" value="ECO:0007669"/>
    <property type="project" value="UniProtKB-UniRule"/>
</dbReference>
<dbReference type="InterPro" id="IPR011059">
    <property type="entry name" value="Metal-dep_hydrolase_composite"/>
</dbReference>
<dbReference type="Proteomes" id="UP000318834">
    <property type="component" value="Unassembled WGS sequence"/>
</dbReference>
<evidence type="ECO:0000313" key="7">
    <source>
        <dbReference type="Proteomes" id="UP000318834"/>
    </source>
</evidence>
<dbReference type="GO" id="GO:0050270">
    <property type="term" value="F:S-adenosylhomocysteine deaminase activity"/>
    <property type="evidence" value="ECO:0007669"/>
    <property type="project" value="UniProtKB-UniRule"/>
</dbReference>
<feature type="binding site" evidence="4">
    <location>
        <position position="52"/>
    </location>
    <ligand>
        <name>Zn(2+)</name>
        <dbReference type="ChEBI" id="CHEBI:29105"/>
    </ligand>
</feature>
<comment type="catalytic activity">
    <reaction evidence="4">
        <text>S-adenosyl-L-homocysteine + H2O + H(+) = S-inosyl-L-homocysteine + NH4(+)</text>
        <dbReference type="Rhea" id="RHEA:20716"/>
        <dbReference type="ChEBI" id="CHEBI:15377"/>
        <dbReference type="ChEBI" id="CHEBI:15378"/>
        <dbReference type="ChEBI" id="CHEBI:28938"/>
        <dbReference type="ChEBI" id="CHEBI:57856"/>
        <dbReference type="ChEBI" id="CHEBI:57985"/>
        <dbReference type="EC" id="3.5.4.28"/>
    </reaction>
</comment>
<dbReference type="HAMAP" id="MF_01281">
    <property type="entry name" value="MTA_SAH_deamin"/>
    <property type="match status" value="1"/>
</dbReference>
<dbReference type="SUPFAM" id="SSF51338">
    <property type="entry name" value="Composite domain of metallo-dependent hydrolases"/>
    <property type="match status" value="1"/>
</dbReference>
<feature type="binding site" evidence="4">
    <location>
        <position position="203"/>
    </location>
    <ligand>
        <name>substrate</name>
    </ligand>
</feature>
<dbReference type="Gene3D" id="3.20.20.140">
    <property type="entry name" value="Metal-dependent hydrolases"/>
    <property type="match status" value="1"/>
</dbReference>
<keyword evidence="1 4" id="KW-0479">Metal-binding</keyword>
<dbReference type="PANTHER" id="PTHR43794:SF11">
    <property type="entry name" value="AMIDOHYDROLASE-RELATED DOMAIN-CONTAINING PROTEIN"/>
    <property type="match status" value="1"/>
</dbReference>
<dbReference type="AlphaFoldDB" id="A0A537IIE2"/>
<dbReference type="PANTHER" id="PTHR43794">
    <property type="entry name" value="AMINOHYDROLASE SSNA-RELATED"/>
    <property type="match status" value="1"/>
</dbReference>
<feature type="binding site" evidence="4">
    <location>
        <position position="289"/>
    </location>
    <ligand>
        <name>Zn(2+)</name>
        <dbReference type="ChEBI" id="CHEBI:29105"/>
    </ligand>
</feature>
<feature type="binding site" evidence="4">
    <location>
        <position position="173"/>
    </location>
    <ligand>
        <name>substrate</name>
    </ligand>
</feature>
<proteinExistence type="inferred from homology"/>
<organism evidence="6 7">
    <name type="scientific">Candidatus Segetimicrobium genomatis</name>
    <dbReference type="NCBI Taxonomy" id="2569760"/>
    <lineage>
        <taxon>Bacteria</taxon>
        <taxon>Bacillati</taxon>
        <taxon>Candidatus Sysuimicrobiota</taxon>
        <taxon>Candidatus Sysuimicrobiia</taxon>
        <taxon>Candidatus Sysuimicrobiales</taxon>
        <taxon>Candidatus Segetimicrobiaceae</taxon>
        <taxon>Candidatus Segetimicrobium</taxon>
    </lineage>
</organism>
<comment type="cofactor">
    <cofactor evidence="4">
        <name>Zn(2+)</name>
        <dbReference type="ChEBI" id="CHEBI:29105"/>
    </cofactor>
    <text evidence="4">Binds 1 zinc ion per subunit.</text>
</comment>
<dbReference type="Gene3D" id="2.30.40.10">
    <property type="entry name" value="Urease, subunit C, domain 1"/>
    <property type="match status" value="1"/>
</dbReference>
<dbReference type="CDD" id="cd01298">
    <property type="entry name" value="ATZ_TRZ_like"/>
    <property type="match status" value="1"/>
</dbReference>
<protein>
    <recommendedName>
        <fullName evidence="4">5-methylthioadenosine/S-adenosylhomocysteine deaminase</fullName>
        <shortName evidence="4">MTA/SAH deaminase</shortName>
        <ecNumber evidence="4">3.5.4.28</ecNumber>
        <ecNumber evidence="4">3.5.4.31</ecNumber>
    </recommendedName>
</protein>
<evidence type="ECO:0000256" key="2">
    <source>
        <dbReference type="ARBA" id="ARBA00022801"/>
    </source>
</evidence>
<feature type="domain" description="Amidohydrolase-related" evidence="5">
    <location>
        <begin position="43"/>
        <end position="390"/>
    </location>
</feature>
<dbReference type="EC" id="3.5.4.31" evidence="4"/>
<feature type="binding site" evidence="4">
    <location>
        <position position="200"/>
    </location>
    <ligand>
        <name>Zn(2+)</name>
        <dbReference type="ChEBI" id="CHEBI:29105"/>
    </ligand>
</feature>
<feature type="binding site" evidence="4">
    <location>
        <position position="81"/>
    </location>
    <ligand>
        <name>substrate</name>
    </ligand>
</feature>
<evidence type="ECO:0000256" key="1">
    <source>
        <dbReference type="ARBA" id="ARBA00022723"/>
    </source>
</evidence>
<sequence length="418" mass="45812">MSILIRDVQVEGDVTQVYIEGSRIVEIGRKREADMVIDGKGKIALPGFVNLHTHAAMTLFRGWGDDLELSTWLETKIWPAEAKLTADDVYWGTKLACLEMIKTGTTTFNDMYFHMDAAAKAVKEMGLRAFLAEGIVDLNDPERAANQLRTADEVNRRIEALKTDRITPVLGPHTIYTVSKDSLLRIREIADKTGSLIHIHLSETKREVDDCVTQTGVRPAKYLDGLGFLAKDVIAAHGCWLDPSEIELLARTGTRVAHCPTSNMKLSTGQAMPYAAMKEAAVVMGLGTDGAASNNNLDMFETMKVAALLQKYAHHDPTVMPAIEAFQLANFGGARALGIDAGLIGVDRLADIILVDPRRPELTPRHDDISNWVYSAHGNIVDTMICDGVVLMRGRRVRGEAEILEKAAGVARALVSRV</sequence>
<feature type="binding site" evidence="4">
    <location>
        <position position="289"/>
    </location>
    <ligand>
        <name>substrate</name>
    </ligand>
</feature>
<evidence type="ECO:0000259" key="5">
    <source>
        <dbReference type="Pfam" id="PF01979"/>
    </source>
</evidence>
<dbReference type="InterPro" id="IPR006680">
    <property type="entry name" value="Amidohydro-rel"/>
</dbReference>
<feature type="binding site" evidence="4">
    <location>
        <position position="143"/>
    </location>
    <ligand>
        <name>substrate</name>
    </ligand>
</feature>
<dbReference type="InterPro" id="IPR023512">
    <property type="entry name" value="Deaminase_MtaD/DadD"/>
</dbReference>
<name>A0A537IIE2_9BACT</name>
<dbReference type="EC" id="3.5.4.28" evidence="4"/>
<dbReference type="Pfam" id="PF01979">
    <property type="entry name" value="Amidohydro_1"/>
    <property type="match status" value="1"/>
</dbReference>